<dbReference type="Proteomes" id="UP000298588">
    <property type="component" value="Chromosome"/>
</dbReference>
<dbReference type="GO" id="GO:0006635">
    <property type="term" value="P:fatty acid beta-oxidation"/>
    <property type="evidence" value="ECO:0007669"/>
    <property type="project" value="TreeGrafter"/>
</dbReference>
<reference evidence="1 2" key="1">
    <citation type="submission" date="2019-04" db="EMBL/GenBank/DDBJ databases">
        <title>Phreatobacter aquaticus sp. nov.</title>
        <authorList>
            <person name="Choi A."/>
            <person name="Baek K."/>
        </authorList>
    </citation>
    <scope>NUCLEOTIDE SEQUENCE [LARGE SCALE GENOMIC DNA]</scope>
    <source>
        <strain evidence="1 2">NMCR1094</strain>
    </source>
</reference>
<dbReference type="Pfam" id="PF00378">
    <property type="entry name" value="ECH_1"/>
    <property type="match status" value="1"/>
</dbReference>
<dbReference type="KEGG" id="paqt:E8L99_11450"/>
<dbReference type="GO" id="GO:0016853">
    <property type="term" value="F:isomerase activity"/>
    <property type="evidence" value="ECO:0007669"/>
    <property type="project" value="UniProtKB-KW"/>
</dbReference>
<dbReference type="AlphaFoldDB" id="A0A4D7QLV5"/>
<dbReference type="PANTHER" id="PTHR11941">
    <property type="entry name" value="ENOYL-COA HYDRATASE-RELATED"/>
    <property type="match status" value="1"/>
</dbReference>
<dbReference type="InterPro" id="IPR029045">
    <property type="entry name" value="ClpP/crotonase-like_dom_sf"/>
</dbReference>
<dbReference type="CDD" id="cd06558">
    <property type="entry name" value="crotonase-like"/>
    <property type="match status" value="1"/>
</dbReference>
<organism evidence="1 2">
    <name type="scientific">Phreatobacter aquaticus</name>
    <dbReference type="NCBI Taxonomy" id="2570229"/>
    <lineage>
        <taxon>Bacteria</taxon>
        <taxon>Pseudomonadati</taxon>
        <taxon>Pseudomonadota</taxon>
        <taxon>Alphaproteobacteria</taxon>
        <taxon>Hyphomicrobiales</taxon>
        <taxon>Phreatobacteraceae</taxon>
        <taxon>Phreatobacter</taxon>
    </lineage>
</organism>
<dbReference type="EMBL" id="CP039865">
    <property type="protein sequence ID" value="QCK86324.1"/>
    <property type="molecule type" value="Genomic_DNA"/>
</dbReference>
<evidence type="ECO:0000313" key="1">
    <source>
        <dbReference type="EMBL" id="QCK86324.1"/>
    </source>
</evidence>
<proteinExistence type="predicted"/>
<name>A0A4D7QLV5_9HYPH</name>
<dbReference type="InterPro" id="IPR001753">
    <property type="entry name" value="Enoyl-CoA_hydra/iso"/>
</dbReference>
<evidence type="ECO:0000313" key="2">
    <source>
        <dbReference type="Proteomes" id="UP000298588"/>
    </source>
</evidence>
<dbReference type="SUPFAM" id="SSF52096">
    <property type="entry name" value="ClpP/crotonase"/>
    <property type="match status" value="1"/>
</dbReference>
<protein>
    <submittedName>
        <fullName evidence="1">Enoyl-CoA hydratase/isomerase family protein</fullName>
    </submittedName>
</protein>
<dbReference type="OrthoDB" id="7332872at2"/>
<dbReference type="RefSeq" id="WP_137099655.1">
    <property type="nucleotide sequence ID" value="NZ_CP039865.1"/>
</dbReference>
<accession>A0A4D7QLV5</accession>
<sequence length="250" mass="26824">MFRTETRGSVFVLTMERAPVNAINRAWIDGFDAVLDELDQRPDITVLLVRSSQRTFSAGADLKLMRECFATDDGPDAMVETVRRIQRLYDRIESASQVVIAEIGGAAHGGGFELALACDLRVAAKTAPLGLPETRLGLLPGAGGTQRMSRLCGPGVARRMILTAEVITGAEALGLGLVQWAVPAEELAAFTLALAERVATMSPKALSACKRCFSAADAELGSGLQIELLETHKLLNTGDTRRRVAAFLDR</sequence>
<dbReference type="PANTHER" id="PTHR11941:SF141">
    <property type="entry name" value="ENOYL-COA HYDRATASE_ISOMERASE-RELATED"/>
    <property type="match status" value="1"/>
</dbReference>
<keyword evidence="2" id="KW-1185">Reference proteome</keyword>
<keyword evidence="1" id="KW-0413">Isomerase</keyword>
<gene>
    <name evidence="1" type="ORF">E8L99_11450</name>
</gene>
<dbReference type="Gene3D" id="3.90.226.10">
    <property type="entry name" value="2-enoyl-CoA Hydratase, Chain A, domain 1"/>
    <property type="match status" value="1"/>
</dbReference>